<protein>
    <submittedName>
        <fullName evidence="5">Cyclohexanone monooxygenase</fullName>
    </submittedName>
</protein>
<sequence length="558" mass="62619">MGNREDPIMKPKNQSAGQAEWIDVLIIGAGFGGLRMLQECRELGLEAIILDAATDLGGTWYWNRYPGARTDTESWAYCFYFSEKLNEQYSFKERYATWDSSLDYLNYAADALDMRRHMRFERRVTTARYINSENVWEVQTDTGETYRCRYLVSASGVLSVAYKPPFKNSEAFNGKVYLTANWPKEHVDFAGKRVAVIGTGASGVQVIPIIAHEAAHVTVFQRTPNYVLPARNAPVTDAQQRAIRRDFHQMVAQCRKQVFAFPMTDSKVALKSVSPEEQQRVLERGWEIGGFQFAFETFNDILTDRESNAVVAEFVRKKIRAIVKDPKTAEMLCPDYALFAKRPPLGHFYFETFNRPNVNLVDVSDDPIEAMTATGLKTRTREFGDFDAVVYATGFDGGTGALVKIDVRGTNNQSIAETWRKSLQTQFGICMNGFPNFFMISGPQAPFANTPMIVDRAVTWIGDCIRHVQASGDTVVEARAEACENWTKFVQTTMDMTVLADGAGVNSWFLGKNIPGKLQAPLFFFGGANNYFIELEKESGGGFKGMQFRRPTIDAAAA</sequence>
<keyword evidence="6" id="KW-1185">Reference proteome</keyword>
<keyword evidence="4" id="KW-0560">Oxidoreductase</keyword>
<gene>
    <name evidence="5" type="ORF">DFR24_4045</name>
</gene>
<dbReference type="PANTHER" id="PTHR43098">
    <property type="entry name" value="L-ORNITHINE N(5)-MONOOXYGENASE-RELATED"/>
    <property type="match status" value="1"/>
</dbReference>
<dbReference type="GO" id="GO:0004499">
    <property type="term" value="F:N,N-dimethylaniline monooxygenase activity"/>
    <property type="evidence" value="ECO:0007669"/>
    <property type="project" value="InterPro"/>
</dbReference>
<dbReference type="PANTHER" id="PTHR43098:SF5">
    <property type="entry name" value="DUAL-FUNCTIONAL MONOOXYGENASE_METHYLTRANSFERASE PSOF"/>
    <property type="match status" value="1"/>
</dbReference>
<keyword evidence="3" id="KW-0521">NADP</keyword>
<organism evidence="5 6">
    <name type="scientific">Panacagrimonas perspica</name>
    <dbReference type="NCBI Taxonomy" id="381431"/>
    <lineage>
        <taxon>Bacteria</taxon>
        <taxon>Pseudomonadati</taxon>
        <taxon>Pseudomonadota</taxon>
        <taxon>Gammaproteobacteria</taxon>
        <taxon>Nevskiales</taxon>
        <taxon>Nevskiaceae</taxon>
        <taxon>Panacagrimonas</taxon>
    </lineage>
</organism>
<dbReference type="GO" id="GO:0050661">
    <property type="term" value="F:NADP binding"/>
    <property type="evidence" value="ECO:0007669"/>
    <property type="project" value="InterPro"/>
</dbReference>
<dbReference type="PRINTS" id="PR00411">
    <property type="entry name" value="PNDRDTASEI"/>
</dbReference>
<comment type="caution">
    <text evidence="5">The sequence shown here is derived from an EMBL/GenBank/DDBJ whole genome shotgun (WGS) entry which is preliminary data.</text>
</comment>
<accession>A0A4R7NWK6</accession>
<dbReference type="Gene3D" id="3.50.50.60">
    <property type="entry name" value="FAD/NAD(P)-binding domain"/>
    <property type="match status" value="2"/>
</dbReference>
<keyword evidence="5" id="KW-0503">Monooxygenase</keyword>
<evidence type="ECO:0000256" key="4">
    <source>
        <dbReference type="ARBA" id="ARBA00023002"/>
    </source>
</evidence>
<evidence type="ECO:0000256" key="3">
    <source>
        <dbReference type="ARBA" id="ARBA00022857"/>
    </source>
</evidence>
<dbReference type="InterPro" id="IPR020946">
    <property type="entry name" value="Flavin_mOase-like"/>
</dbReference>
<evidence type="ECO:0000256" key="1">
    <source>
        <dbReference type="ARBA" id="ARBA00022630"/>
    </source>
</evidence>
<proteinExistence type="predicted"/>
<keyword evidence="1" id="KW-0285">Flavoprotein</keyword>
<dbReference type="SUPFAM" id="SSF51905">
    <property type="entry name" value="FAD/NAD(P)-binding domain"/>
    <property type="match status" value="2"/>
</dbReference>
<name>A0A4R7NWK6_9GAMM</name>
<dbReference type="InterPro" id="IPR050775">
    <property type="entry name" value="FAD-binding_Monooxygenases"/>
</dbReference>
<evidence type="ECO:0000256" key="2">
    <source>
        <dbReference type="ARBA" id="ARBA00022827"/>
    </source>
</evidence>
<reference evidence="5 6" key="1">
    <citation type="submission" date="2019-03" db="EMBL/GenBank/DDBJ databases">
        <title>Genomic Encyclopedia of Type Strains, Phase IV (KMG-IV): sequencing the most valuable type-strain genomes for metagenomic binning, comparative biology and taxonomic classification.</title>
        <authorList>
            <person name="Goeker M."/>
        </authorList>
    </citation>
    <scope>NUCLEOTIDE SEQUENCE [LARGE SCALE GENOMIC DNA]</scope>
    <source>
        <strain evidence="5 6">DSM 26377</strain>
    </source>
</reference>
<evidence type="ECO:0000313" key="5">
    <source>
        <dbReference type="EMBL" id="TDU25603.1"/>
    </source>
</evidence>
<keyword evidence="2" id="KW-0274">FAD</keyword>
<dbReference type="InterPro" id="IPR036188">
    <property type="entry name" value="FAD/NAD-bd_sf"/>
</dbReference>
<dbReference type="GO" id="GO:0050660">
    <property type="term" value="F:flavin adenine dinucleotide binding"/>
    <property type="evidence" value="ECO:0007669"/>
    <property type="project" value="InterPro"/>
</dbReference>
<dbReference type="Proteomes" id="UP000295341">
    <property type="component" value="Unassembled WGS sequence"/>
</dbReference>
<dbReference type="AlphaFoldDB" id="A0A4R7NWK6"/>
<dbReference type="EMBL" id="SOBT01000011">
    <property type="protein sequence ID" value="TDU25603.1"/>
    <property type="molecule type" value="Genomic_DNA"/>
</dbReference>
<dbReference type="Pfam" id="PF00743">
    <property type="entry name" value="FMO-like"/>
    <property type="match status" value="1"/>
</dbReference>
<evidence type="ECO:0000313" key="6">
    <source>
        <dbReference type="Proteomes" id="UP000295341"/>
    </source>
</evidence>